<evidence type="ECO:0000256" key="10">
    <source>
        <dbReference type="SAM" id="SignalP"/>
    </source>
</evidence>
<comment type="subcellular location">
    <subcellularLocation>
        <location evidence="1 9">Cell outer membrane</location>
        <topology evidence="1 9">Multi-pass membrane protein</topology>
    </subcellularLocation>
</comment>
<reference evidence="13" key="1">
    <citation type="journal article" date="2018" name="Genome Biol.">
        <title>SKESA: strategic k-mer extension for scrupulous assemblies.</title>
        <authorList>
            <person name="Souvorov A."/>
            <person name="Agarwala R."/>
            <person name="Lipman D.J."/>
        </authorList>
    </citation>
    <scope>NUCLEOTIDE SEQUENCE [LARGE SCALE GENOMIC DNA]</scope>
    <source>
        <strain evidence="13">1839</strain>
    </source>
</reference>
<dbReference type="AlphaFoldDB" id="A0A765X283"/>
<dbReference type="PANTHER" id="PTHR30451:SF6">
    <property type="entry name" value="OUTER MEMBRANE USHER PROTEIN SFMD"/>
    <property type="match status" value="1"/>
</dbReference>
<reference evidence="13" key="2">
    <citation type="submission" date="2020-02" db="EMBL/GenBank/DDBJ databases">
        <authorList>
            <consortium name="NCBI Pathogen Detection Project"/>
        </authorList>
    </citation>
    <scope>NUCLEOTIDE SEQUENCE</scope>
    <source>
        <strain evidence="13">1839</strain>
    </source>
</reference>
<dbReference type="InterPro" id="IPR043142">
    <property type="entry name" value="PapC-like_C_sf"/>
</dbReference>
<dbReference type="Gene3D" id="2.60.40.2070">
    <property type="match status" value="1"/>
</dbReference>
<keyword evidence="3 9" id="KW-0813">Transport</keyword>
<keyword evidence="7 9" id="KW-0472">Membrane</keyword>
<feature type="chain" id="PRO_5027832559" evidence="10">
    <location>
        <begin position="29"/>
        <end position="862"/>
    </location>
</feature>
<evidence type="ECO:0000256" key="7">
    <source>
        <dbReference type="ARBA" id="ARBA00023136"/>
    </source>
</evidence>
<evidence type="ECO:0000256" key="9">
    <source>
        <dbReference type="RuleBase" id="RU003884"/>
    </source>
</evidence>
<dbReference type="FunFam" id="2.60.40.2610:FF:000001">
    <property type="entry name" value="Outer membrane fimbrial usher protein"/>
    <property type="match status" value="1"/>
</dbReference>
<dbReference type="GO" id="GO:0015473">
    <property type="term" value="F:fimbrial usher porin activity"/>
    <property type="evidence" value="ECO:0007669"/>
    <property type="project" value="InterPro"/>
</dbReference>
<dbReference type="NCBIfam" id="NF011745">
    <property type="entry name" value="PRK15198.1"/>
    <property type="match status" value="1"/>
</dbReference>
<dbReference type="Gene3D" id="2.60.40.2610">
    <property type="entry name" value="Outer membrane usher protein FimD, plug domain"/>
    <property type="match status" value="1"/>
</dbReference>
<evidence type="ECO:0000256" key="2">
    <source>
        <dbReference type="ARBA" id="ARBA00008064"/>
    </source>
</evidence>
<protein>
    <submittedName>
        <fullName evidence="13">Fimbrial biogenesis usher protein</fullName>
    </submittedName>
</protein>
<evidence type="ECO:0000256" key="5">
    <source>
        <dbReference type="ARBA" id="ARBA00022692"/>
    </source>
</evidence>
<dbReference type="PANTHER" id="PTHR30451">
    <property type="entry name" value="OUTER MEMBRANE USHER PROTEIN"/>
    <property type="match status" value="1"/>
</dbReference>
<dbReference type="InterPro" id="IPR037224">
    <property type="entry name" value="PapC_N_sf"/>
</dbReference>
<dbReference type="Pfam" id="PF13953">
    <property type="entry name" value="PapC_C"/>
    <property type="match status" value="1"/>
</dbReference>
<dbReference type="Gene3D" id="3.10.20.410">
    <property type="match status" value="1"/>
</dbReference>
<evidence type="ECO:0000259" key="12">
    <source>
        <dbReference type="Pfam" id="PF13954"/>
    </source>
</evidence>
<keyword evidence="5 9" id="KW-0812">Transmembrane</keyword>
<dbReference type="EMBL" id="DAAYTU010000003">
    <property type="protein sequence ID" value="HAG5769184.1"/>
    <property type="molecule type" value="Genomic_DNA"/>
</dbReference>
<evidence type="ECO:0000259" key="11">
    <source>
        <dbReference type="Pfam" id="PF13953"/>
    </source>
</evidence>
<dbReference type="InterPro" id="IPR025885">
    <property type="entry name" value="PapC_N"/>
</dbReference>
<dbReference type="InterPro" id="IPR042186">
    <property type="entry name" value="FimD_plug_dom"/>
</dbReference>
<dbReference type="GO" id="GO:0009279">
    <property type="term" value="C:cell outer membrane"/>
    <property type="evidence" value="ECO:0007669"/>
    <property type="project" value="UniProtKB-SubCell"/>
</dbReference>
<keyword evidence="4" id="KW-1134">Transmembrane beta strand</keyword>
<dbReference type="Pfam" id="PF00577">
    <property type="entry name" value="Usher"/>
    <property type="match status" value="1"/>
</dbReference>
<dbReference type="InterPro" id="IPR025949">
    <property type="entry name" value="PapC-like_C"/>
</dbReference>
<evidence type="ECO:0000256" key="3">
    <source>
        <dbReference type="ARBA" id="ARBA00022448"/>
    </source>
</evidence>
<keyword evidence="6 10" id="KW-0732">Signal</keyword>
<evidence type="ECO:0000256" key="1">
    <source>
        <dbReference type="ARBA" id="ARBA00004571"/>
    </source>
</evidence>
<dbReference type="PROSITE" id="PS01151">
    <property type="entry name" value="FIMBRIAL_USHER"/>
    <property type="match status" value="1"/>
</dbReference>
<feature type="domain" description="PapC-like C-terminal" evidence="11">
    <location>
        <begin position="779"/>
        <end position="843"/>
    </location>
</feature>
<dbReference type="SUPFAM" id="SSF141729">
    <property type="entry name" value="FimD N-terminal domain-like"/>
    <property type="match status" value="1"/>
</dbReference>
<gene>
    <name evidence="13" type="ORF">GGB84_000778</name>
</gene>
<keyword evidence="8 9" id="KW-0998">Cell outer membrane</keyword>
<dbReference type="InterPro" id="IPR018030">
    <property type="entry name" value="Fimbrial_membr_usher_CS"/>
</dbReference>
<organism evidence="13">
    <name type="scientific">Escherichia coli</name>
    <dbReference type="NCBI Taxonomy" id="562"/>
    <lineage>
        <taxon>Bacteria</taxon>
        <taxon>Pseudomonadati</taxon>
        <taxon>Pseudomonadota</taxon>
        <taxon>Gammaproteobacteria</taxon>
        <taxon>Enterobacterales</taxon>
        <taxon>Enterobacteriaceae</taxon>
        <taxon>Escherichia</taxon>
    </lineage>
</organism>
<evidence type="ECO:0000313" key="13">
    <source>
        <dbReference type="EMBL" id="HAG5769184.1"/>
    </source>
</evidence>
<dbReference type="Gene3D" id="2.60.40.3110">
    <property type="match status" value="1"/>
</dbReference>
<dbReference type="Pfam" id="PF13954">
    <property type="entry name" value="PapC_N"/>
    <property type="match status" value="1"/>
</dbReference>
<feature type="signal peptide" evidence="10">
    <location>
        <begin position="1"/>
        <end position="28"/>
    </location>
</feature>
<accession>A0A765X283</accession>
<name>A0A765X283_ECOLX</name>
<keyword evidence="9" id="KW-1029">Fimbrium biogenesis</keyword>
<sequence length="862" mass="95821">MKTKKKRYLSHRQGLFFLAMCHPLISQAESYFNPAFLLSNGEPVADLSRFEKGNHQPAGVYRVDLWRNEEFIGSQDIVFETSTEKTGDKSGGLMPCFTMSLLNRIGINAAAFLALQEKQNDSCINLLKVVPDAQINFDFSALRLNVSIPQILLSNSARGYIPPEEWDEGIPAFLLNYNFTGDKGNGNDNYFFSELSGLNLGPWRLRNSGSWSYSRGSGYHSEKWNNIGSWVQRTIIPLKSEIVMGDSNTGSDIFDSVGFRGFRFYSSDSMYPDSQQGFAPVVRGIARTAAQLTIRQNGYIIYQSYVSPGAFEINDLHPTSASGDLDVTIDERDGNQQNYTIPYSTVPILQREGRFKYDLTMGDYRSGNSQQSSPFFFQGTVISGLPMEFTAYGGTQLSAHYTAFLLGLGRNLGRLGAVSLDVTHARSQLVDDSRHEGESIRFLYAKSMNNYGTNFQLIGYRYSTQGFYTLDDVAYRHLEGYEYDYDYDGNRRSDPVIVNYHNLRFNRKGRMQMNVSQSLGDLGSLYISGTHQKYWNTSDADTWYQIGYTSSWYGISYSLSFSWNESVGMPDNERIVGFNLSVPFNIFTKRRYTRENAIDRTYATFNANRNSNGQNSWLAGVGGTLLEGHNLSYHVTQGDTSNNGYTGSATANWQASYGTLGVGYNYDRDQHDFNWQLAGGVVGHENGVTLSQPLGDTNVLIKAPGASGVRLENQTGILTDWRGYAVMPYATVYRYNRVALDTNSMGNSIDVEKNISSVVPTQGALVRAEFDTRIGVRALITVLQGGKPVPFGSQVCETTTGITSMVGDDGQIYLSGAPLSGNLLIQWGESVHSRCIAHYVLPQESLQQAITVIQATCASSSS</sequence>
<comment type="caution">
    <text evidence="13">The sequence shown here is derived from an EMBL/GenBank/DDBJ whole genome shotgun (WGS) entry which is preliminary data.</text>
</comment>
<proteinExistence type="inferred from homology"/>
<evidence type="ECO:0000256" key="4">
    <source>
        <dbReference type="ARBA" id="ARBA00022452"/>
    </source>
</evidence>
<dbReference type="FunFam" id="2.60.40.3110:FF:000001">
    <property type="entry name" value="Putative fimbrial outer membrane usher"/>
    <property type="match status" value="1"/>
</dbReference>
<dbReference type="GO" id="GO:0009297">
    <property type="term" value="P:pilus assembly"/>
    <property type="evidence" value="ECO:0007669"/>
    <property type="project" value="InterPro"/>
</dbReference>
<feature type="domain" description="PapC N-terminal" evidence="12">
    <location>
        <begin position="31"/>
        <end position="180"/>
    </location>
</feature>
<evidence type="ECO:0000256" key="8">
    <source>
        <dbReference type="ARBA" id="ARBA00023237"/>
    </source>
</evidence>
<dbReference type="NCBIfam" id="NF011740">
    <property type="entry name" value="PRK15193.1"/>
    <property type="match status" value="1"/>
</dbReference>
<evidence type="ECO:0000256" key="6">
    <source>
        <dbReference type="ARBA" id="ARBA00022729"/>
    </source>
</evidence>
<dbReference type="InterPro" id="IPR000015">
    <property type="entry name" value="Fimb_usher"/>
</dbReference>
<comment type="similarity">
    <text evidence="2 9">Belongs to the fimbrial export usher family.</text>
</comment>